<feature type="region of interest" description="Disordered" evidence="1">
    <location>
        <begin position="324"/>
        <end position="369"/>
    </location>
</feature>
<feature type="region of interest" description="Disordered" evidence="1">
    <location>
        <begin position="488"/>
        <end position="507"/>
    </location>
</feature>
<feature type="compositionally biased region" description="Basic residues" evidence="1">
    <location>
        <begin position="169"/>
        <end position="179"/>
    </location>
</feature>
<sequence>MEALARRDDTSCQGSKQYYVCSVGNFRGCCASDPCTSGVCPDDTLDSLGISGPTSSTTSKTSSLSTSTISPVSSTTDTTDTTVSYTSFSTTASVSSGDIPTTTGATGTEPSSSSTALTATSSVAAVASNSTQSSSKAPIIGGVIGGIAALIIIILLFWFCRRRRKRHGKSYTVHLRRSPSSKSSHTQEMTSVSKTELSLLDTNSTKPLNESHHGIQPTSPPSKSNLSTPGSTTALSLNAPTLSPDPSEFSTLSSGILSTSSGGFVRLPPLRMPPPIPVPAPSIALSPNEMLGSIPQTESHAAELSDTGFYRQRAELAAHSQRELINIPPERRRRNKSSLNPGHSWDSSPSSSSGGNSGDSSPRSAVDKNCSSTLMSRATARRVITRDGVVLVANLDRYSTVRDPERGGKGKRSVGDPGREHVMSFMTFGGSTHEIGQRSGSSPGRVNGSVSNGGESGSATRLKPETEIVLEMVGASPVGEALPAYEAGGVSLKGDDNDKSPAGTMGL</sequence>
<gene>
    <name evidence="4" type="ORF">N7458_001639</name>
</gene>
<dbReference type="GO" id="GO:0004435">
    <property type="term" value="F:phosphatidylinositol-4,5-bisphosphate phospholipase C activity"/>
    <property type="evidence" value="ECO:0007669"/>
    <property type="project" value="InterPro"/>
</dbReference>
<keyword evidence="5" id="KW-1185">Reference proteome</keyword>
<accession>A0AAD6G6D3</accession>
<dbReference type="EMBL" id="JAPVEA010000002">
    <property type="protein sequence ID" value="KAJ5460087.1"/>
    <property type="molecule type" value="Genomic_DNA"/>
</dbReference>
<reference evidence="4" key="1">
    <citation type="submission" date="2022-12" db="EMBL/GenBank/DDBJ databases">
        <authorList>
            <person name="Petersen C."/>
        </authorList>
    </citation>
    <scope>NUCLEOTIDE SEQUENCE</scope>
    <source>
        <strain evidence="4">IBT 16125</strain>
    </source>
</reference>
<keyword evidence="2" id="KW-0472">Membrane</keyword>
<name>A0AAD6G6D3_9EURO</name>
<dbReference type="InterPro" id="IPR001711">
    <property type="entry name" value="PLipase_C_Pinositol-sp_Y"/>
</dbReference>
<dbReference type="GO" id="GO:0006629">
    <property type="term" value="P:lipid metabolic process"/>
    <property type="evidence" value="ECO:0007669"/>
    <property type="project" value="InterPro"/>
</dbReference>
<dbReference type="GeneID" id="81595265"/>
<dbReference type="RefSeq" id="XP_056769129.1">
    <property type="nucleotide sequence ID" value="XM_056905022.1"/>
</dbReference>
<evidence type="ECO:0000313" key="5">
    <source>
        <dbReference type="Proteomes" id="UP001213681"/>
    </source>
</evidence>
<feature type="compositionally biased region" description="Polar residues" evidence="1">
    <location>
        <begin position="221"/>
        <end position="241"/>
    </location>
</feature>
<feature type="compositionally biased region" description="Low complexity" evidence="1">
    <location>
        <begin position="54"/>
        <end position="98"/>
    </location>
</feature>
<evidence type="ECO:0000259" key="3">
    <source>
        <dbReference type="PROSITE" id="PS50008"/>
    </source>
</evidence>
<reference evidence="4" key="2">
    <citation type="journal article" date="2023" name="IMA Fungus">
        <title>Comparative genomic study of the Penicillium genus elucidates a diverse pangenome and 15 lateral gene transfer events.</title>
        <authorList>
            <person name="Petersen C."/>
            <person name="Sorensen T."/>
            <person name="Nielsen M.R."/>
            <person name="Sondergaard T.E."/>
            <person name="Sorensen J.L."/>
            <person name="Fitzpatrick D.A."/>
            <person name="Frisvad J.C."/>
            <person name="Nielsen K.L."/>
        </authorList>
    </citation>
    <scope>NUCLEOTIDE SEQUENCE</scope>
    <source>
        <strain evidence="4">IBT 16125</strain>
    </source>
</reference>
<protein>
    <recommendedName>
        <fullName evidence="3">PI-PLC Y-box domain-containing protein</fullName>
    </recommendedName>
</protein>
<feature type="domain" description="PI-PLC Y-box" evidence="3">
    <location>
        <begin position="291"/>
        <end position="345"/>
    </location>
</feature>
<dbReference type="Proteomes" id="UP001213681">
    <property type="component" value="Unassembled WGS sequence"/>
</dbReference>
<evidence type="ECO:0000256" key="2">
    <source>
        <dbReference type="SAM" id="Phobius"/>
    </source>
</evidence>
<evidence type="ECO:0000313" key="4">
    <source>
        <dbReference type="EMBL" id="KAJ5460087.1"/>
    </source>
</evidence>
<organism evidence="4 5">
    <name type="scientific">Penicillium daleae</name>
    <dbReference type="NCBI Taxonomy" id="63821"/>
    <lineage>
        <taxon>Eukaryota</taxon>
        <taxon>Fungi</taxon>
        <taxon>Dikarya</taxon>
        <taxon>Ascomycota</taxon>
        <taxon>Pezizomycotina</taxon>
        <taxon>Eurotiomycetes</taxon>
        <taxon>Eurotiomycetidae</taxon>
        <taxon>Eurotiales</taxon>
        <taxon>Aspergillaceae</taxon>
        <taxon>Penicillium</taxon>
    </lineage>
</organism>
<comment type="caution">
    <text evidence="4">The sequence shown here is derived from an EMBL/GenBank/DDBJ whole genome shotgun (WGS) entry which is preliminary data.</text>
</comment>
<dbReference type="GO" id="GO:0035556">
    <property type="term" value="P:intracellular signal transduction"/>
    <property type="evidence" value="ECO:0007669"/>
    <property type="project" value="InterPro"/>
</dbReference>
<feature type="region of interest" description="Disordered" evidence="1">
    <location>
        <begin position="169"/>
        <end position="254"/>
    </location>
</feature>
<feature type="transmembrane region" description="Helical" evidence="2">
    <location>
        <begin position="139"/>
        <end position="160"/>
    </location>
</feature>
<feature type="compositionally biased region" description="Low complexity" evidence="1">
    <location>
        <begin position="438"/>
        <end position="453"/>
    </location>
</feature>
<feature type="non-terminal residue" evidence="4">
    <location>
        <position position="1"/>
    </location>
</feature>
<proteinExistence type="predicted"/>
<keyword evidence="2" id="KW-1133">Transmembrane helix</keyword>
<feature type="compositionally biased region" description="Low complexity" evidence="1">
    <location>
        <begin position="341"/>
        <end position="364"/>
    </location>
</feature>
<dbReference type="AlphaFoldDB" id="A0AAD6G6D3"/>
<keyword evidence="2" id="KW-0812">Transmembrane</keyword>
<evidence type="ECO:0000256" key="1">
    <source>
        <dbReference type="SAM" id="MobiDB-lite"/>
    </source>
</evidence>
<feature type="compositionally biased region" description="Polar residues" evidence="1">
    <location>
        <begin position="99"/>
        <end position="110"/>
    </location>
</feature>
<feature type="region of interest" description="Disordered" evidence="1">
    <location>
        <begin position="432"/>
        <end position="463"/>
    </location>
</feature>
<dbReference type="PROSITE" id="PS50008">
    <property type="entry name" value="PIPLC_Y_DOMAIN"/>
    <property type="match status" value="1"/>
</dbReference>
<feature type="compositionally biased region" description="Polar residues" evidence="1">
    <location>
        <begin position="180"/>
        <end position="208"/>
    </location>
</feature>
<feature type="region of interest" description="Disordered" evidence="1">
    <location>
        <begin position="51"/>
        <end position="115"/>
    </location>
</feature>